<evidence type="ECO:0000313" key="3">
    <source>
        <dbReference type="Proteomes" id="UP001141552"/>
    </source>
</evidence>
<organism evidence="2 3">
    <name type="scientific">Turnera subulata</name>
    <dbReference type="NCBI Taxonomy" id="218843"/>
    <lineage>
        <taxon>Eukaryota</taxon>
        <taxon>Viridiplantae</taxon>
        <taxon>Streptophyta</taxon>
        <taxon>Embryophyta</taxon>
        <taxon>Tracheophyta</taxon>
        <taxon>Spermatophyta</taxon>
        <taxon>Magnoliopsida</taxon>
        <taxon>eudicotyledons</taxon>
        <taxon>Gunneridae</taxon>
        <taxon>Pentapetalae</taxon>
        <taxon>rosids</taxon>
        <taxon>fabids</taxon>
        <taxon>Malpighiales</taxon>
        <taxon>Passifloraceae</taxon>
        <taxon>Turnera</taxon>
    </lineage>
</organism>
<dbReference type="AlphaFoldDB" id="A0A9Q0FN48"/>
<reference evidence="2" key="2">
    <citation type="journal article" date="2023" name="Plants (Basel)">
        <title>Annotation of the Turnera subulata (Passifloraceae) Draft Genome Reveals the S-Locus Evolved after the Divergence of Turneroideae from Passifloroideae in a Stepwise Manner.</title>
        <authorList>
            <person name="Henning P.M."/>
            <person name="Roalson E.H."/>
            <person name="Mir W."/>
            <person name="McCubbin A.G."/>
            <person name="Shore J.S."/>
        </authorList>
    </citation>
    <scope>NUCLEOTIDE SEQUENCE</scope>
    <source>
        <strain evidence="2">F60SS</strain>
    </source>
</reference>
<evidence type="ECO:0000256" key="1">
    <source>
        <dbReference type="SAM" id="MobiDB-lite"/>
    </source>
</evidence>
<comment type="caution">
    <text evidence="2">The sequence shown here is derived from an EMBL/GenBank/DDBJ whole genome shotgun (WGS) entry which is preliminary data.</text>
</comment>
<reference evidence="2" key="1">
    <citation type="submission" date="2022-02" db="EMBL/GenBank/DDBJ databases">
        <authorList>
            <person name="Henning P.M."/>
            <person name="McCubbin A.G."/>
            <person name="Shore J.S."/>
        </authorList>
    </citation>
    <scope>NUCLEOTIDE SEQUENCE</scope>
    <source>
        <strain evidence="2">F60SS</strain>
        <tissue evidence="2">Leaves</tissue>
    </source>
</reference>
<feature type="compositionally biased region" description="Low complexity" evidence="1">
    <location>
        <begin position="1"/>
        <end position="31"/>
    </location>
</feature>
<feature type="compositionally biased region" description="Pro residues" evidence="1">
    <location>
        <begin position="32"/>
        <end position="49"/>
    </location>
</feature>
<dbReference type="Proteomes" id="UP001141552">
    <property type="component" value="Unassembled WGS sequence"/>
</dbReference>
<sequence length="72" mass="7370">MSSSPPAASASTIRSSRPRIGTPLAVSLFSSPSPPSHTTPSCVPEPPHVVPLNLSSISSSGRRESPSMGETE</sequence>
<protein>
    <submittedName>
        <fullName evidence="2">Uncharacterized protein</fullName>
    </submittedName>
</protein>
<proteinExistence type="predicted"/>
<evidence type="ECO:0000313" key="2">
    <source>
        <dbReference type="EMBL" id="KAJ4833361.1"/>
    </source>
</evidence>
<name>A0A9Q0FN48_9ROSI</name>
<keyword evidence="3" id="KW-1185">Reference proteome</keyword>
<feature type="region of interest" description="Disordered" evidence="1">
    <location>
        <begin position="1"/>
        <end position="72"/>
    </location>
</feature>
<accession>A0A9Q0FN48</accession>
<gene>
    <name evidence="2" type="ORF">Tsubulata_002611</name>
</gene>
<dbReference type="EMBL" id="JAKUCV010004971">
    <property type="protein sequence ID" value="KAJ4833361.1"/>
    <property type="molecule type" value="Genomic_DNA"/>
</dbReference>
<feature type="compositionally biased region" description="Low complexity" evidence="1">
    <location>
        <begin position="55"/>
        <end position="72"/>
    </location>
</feature>